<name>A0ACB9ZKV9_CATRO</name>
<evidence type="ECO:0000313" key="1">
    <source>
        <dbReference type="EMBL" id="KAI5648321.1"/>
    </source>
</evidence>
<protein>
    <submittedName>
        <fullName evidence="1">Uncharacterized protein</fullName>
    </submittedName>
</protein>
<sequence>MDRISSKRSIVFLSPKMDSSPHPPNKSIIGDYEFGMGLSFGTILIIVIITCASWKCVFRMRAAAARRNSTATATTVAAAAAAPSINEGLDEAALREIPKLIYSEAKPDMKLGSDVGLGCCSICLGDYKEDHMVRKLPYCGHLFHVECVDPWLRIQSSCPICRYSPMYCRQMASPASV</sequence>
<comment type="caution">
    <text evidence="1">The sequence shown here is derived from an EMBL/GenBank/DDBJ whole genome shotgun (WGS) entry which is preliminary data.</text>
</comment>
<evidence type="ECO:0000313" key="2">
    <source>
        <dbReference type="Proteomes" id="UP001060085"/>
    </source>
</evidence>
<keyword evidence="2" id="KW-1185">Reference proteome</keyword>
<reference evidence="2" key="1">
    <citation type="journal article" date="2023" name="Nat. Plants">
        <title>Single-cell RNA sequencing provides a high-resolution roadmap for understanding the multicellular compartmentation of specialized metabolism.</title>
        <authorList>
            <person name="Sun S."/>
            <person name="Shen X."/>
            <person name="Li Y."/>
            <person name="Li Y."/>
            <person name="Wang S."/>
            <person name="Li R."/>
            <person name="Zhang H."/>
            <person name="Shen G."/>
            <person name="Guo B."/>
            <person name="Wei J."/>
            <person name="Xu J."/>
            <person name="St-Pierre B."/>
            <person name="Chen S."/>
            <person name="Sun C."/>
        </authorList>
    </citation>
    <scope>NUCLEOTIDE SEQUENCE [LARGE SCALE GENOMIC DNA]</scope>
</reference>
<gene>
    <name evidence="1" type="ORF">M9H77_34326</name>
</gene>
<accession>A0ACB9ZKV9</accession>
<dbReference type="EMBL" id="CM044708">
    <property type="protein sequence ID" value="KAI5648321.1"/>
    <property type="molecule type" value="Genomic_DNA"/>
</dbReference>
<dbReference type="Proteomes" id="UP001060085">
    <property type="component" value="Linkage Group LG08"/>
</dbReference>
<organism evidence="1 2">
    <name type="scientific">Catharanthus roseus</name>
    <name type="common">Madagascar periwinkle</name>
    <name type="synonym">Vinca rosea</name>
    <dbReference type="NCBI Taxonomy" id="4058"/>
    <lineage>
        <taxon>Eukaryota</taxon>
        <taxon>Viridiplantae</taxon>
        <taxon>Streptophyta</taxon>
        <taxon>Embryophyta</taxon>
        <taxon>Tracheophyta</taxon>
        <taxon>Spermatophyta</taxon>
        <taxon>Magnoliopsida</taxon>
        <taxon>eudicotyledons</taxon>
        <taxon>Gunneridae</taxon>
        <taxon>Pentapetalae</taxon>
        <taxon>asterids</taxon>
        <taxon>lamiids</taxon>
        <taxon>Gentianales</taxon>
        <taxon>Apocynaceae</taxon>
        <taxon>Rauvolfioideae</taxon>
        <taxon>Vinceae</taxon>
        <taxon>Catharanthinae</taxon>
        <taxon>Catharanthus</taxon>
    </lineage>
</organism>
<proteinExistence type="predicted"/>